<dbReference type="PROSITE" id="PS51194">
    <property type="entry name" value="HELICASE_CTER"/>
    <property type="match status" value="1"/>
</dbReference>
<keyword evidence="4 7" id="KW-0347">Helicase</keyword>
<evidence type="ECO:0000256" key="8">
    <source>
        <dbReference type="SAM" id="MobiDB-lite"/>
    </source>
</evidence>
<evidence type="ECO:0000256" key="5">
    <source>
        <dbReference type="ARBA" id="ARBA00022840"/>
    </source>
</evidence>
<feature type="compositionally biased region" description="Low complexity" evidence="8">
    <location>
        <begin position="719"/>
        <end position="731"/>
    </location>
</feature>
<dbReference type="GO" id="GO:0003724">
    <property type="term" value="F:RNA helicase activity"/>
    <property type="evidence" value="ECO:0007669"/>
    <property type="project" value="UniProtKB-EC"/>
</dbReference>
<dbReference type="InterPro" id="IPR014001">
    <property type="entry name" value="Helicase_ATP-bd"/>
</dbReference>
<evidence type="ECO:0000313" key="13">
    <source>
        <dbReference type="Proteomes" id="UP000789405"/>
    </source>
</evidence>
<evidence type="ECO:0000256" key="3">
    <source>
        <dbReference type="ARBA" id="ARBA00022801"/>
    </source>
</evidence>
<evidence type="ECO:0000256" key="7">
    <source>
        <dbReference type="RuleBase" id="RU000492"/>
    </source>
</evidence>
<feature type="compositionally biased region" description="Polar residues" evidence="8">
    <location>
        <begin position="638"/>
        <end position="681"/>
    </location>
</feature>
<dbReference type="EMBL" id="CAJVPY010003461">
    <property type="protein sequence ID" value="CAG8592402.1"/>
    <property type="molecule type" value="Genomic_DNA"/>
</dbReference>
<dbReference type="OrthoDB" id="196131at2759"/>
<reference evidence="12" key="1">
    <citation type="submission" date="2021-06" db="EMBL/GenBank/DDBJ databases">
        <authorList>
            <person name="Kallberg Y."/>
            <person name="Tangrot J."/>
            <person name="Rosling A."/>
        </authorList>
    </citation>
    <scope>NUCLEOTIDE SEQUENCE</scope>
    <source>
        <strain evidence="12">MA453B</strain>
    </source>
</reference>
<dbReference type="CDD" id="cd18787">
    <property type="entry name" value="SF2_C_DEAD"/>
    <property type="match status" value="1"/>
</dbReference>
<feature type="region of interest" description="Disordered" evidence="8">
    <location>
        <begin position="475"/>
        <end position="773"/>
    </location>
</feature>
<sequence>STDMSGTGTGNNNEKRAGHWGPRQPPNLDPNHEWAALRRRYEWKDSYDEDVAPKDEQLEAELFGEDNHVHTGINFAKYDSIKVVVKGKDIKPISTFDEANLHSAMKENVRLARYKVPTPVQTAAFLIPILSKLFGKAKKLAAPRPPPGTRRYKAEPLVLILAPTRELATQIFDECRRFTYRSMMRPCVVYGGAETAPQKNELAKGCDVLTATPGRLVDFLERGLISLRRVKFLVLDEADRMLDMGFESKIRDIVQKSDILDDGTRQTLMFSATFPKQIRNLARDFLANNYIFLTVGRVGGTTSDITQKIMYVEDHKKRDQLVALLLKQPPSRTLIFVETKRGADSLDDFLYSQNFPTTSIHGDRTQQEREDALLSFKNGRCPILIATAVAARGLDIKNVMHVINYDLCEDIDEYVHRIGRTARVGNQGLATTFYNDNNSGIARDLVKILIECKQEVPDFLQEYVGSIDLRFEDDEDESGNNLSNSDFAQKSSGYSSRDNNQKSWDNSNQKQWDNNDQKRWDNNNQGQWNNNDQKSWDNNNQKSWDNNSQQPWGSQKQDSNWDVNQTQYSRPQSQTTSSTVASTDNWSNTSTVQSTYQQHPSNPPYTQPQQSQYATSTYNMQPSSQPPYVGAQPVVNLPKNSQFNQPTQPQFGYDSQPSQQKNLGANYNNSSSNGFEQNDYYNNNSNTSFGNNANRFGDPNNNTSNDNSPSRPRSKSPKQQRNQQRTRNNGNWQPDDNTGSRNTNPISSEGWGNNNDATQNAPKEWNPNNVPWK</sequence>
<evidence type="ECO:0000256" key="4">
    <source>
        <dbReference type="ARBA" id="ARBA00022806"/>
    </source>
</evidence>
<feature type="compositionally biased region" description="Polar residues" evidence="8">
    <location>
        <begin position="732"/>
        <end position="773"/>
    </location>
</feature>
<feature type="non-terminal residue" evidence="12">
    <location>
        <position position="773"/>
    </location>
</feature>
<keyword evidence="2 7" id="KW-0547">Nucleotide-binding</keyword>
<comment type="similarity">
    <text evidence="7">Belongs to the DEAD box helicase family.</text>
</comment>
<feature type="compositionally biased region" description="Low complexity" evidence="8">
    <location>
        <begin position="522"/>
        <end position="542"/>
    </location>
</feature>
<feature type="domain" description="DEAD-box RNA helicase Q" evidence="11">
    <location>
        <begin position="94"/>
        <end position="122"/>
    </location>
</feature>
<dbReference type="PROSITE" id="PS51192">
    <property type="entry name" value="HELICASE_ATP_BIND_1"/>
    <property type="match status" value="1"/>
</dbReference>
<feature type="short sequence motif" description="Q motif" evidence="6">
    <location>
        <begin position="94"/>
        <end position="122"/>
    </location>
</feature>
<proteinExistence type="inferred from homology"/>
<feature type="compositionally biased region" description="Polar residues" evidence="8">
    <location>
        <begin position="607"/>
        <end position="623"/>
    </location>
</feature>
<dbReference type="Gene3D" id="3.40.50.300">
    <property type="entry name" value="P-loop containing nucleotide triphosphate hydrolases"/>
    <property type="match status" value="2"/>
</dbReference>
<evidence type="ECO:0000256" key="1">
    <source>
        <dbReference type="ARBA" id="ARBA00012552"/>
    </source>
</evidence>
<evidence type="ECO:0000259" key="10">
    <source>
        <dbReference type="PROSITE" id="PS51194"/>
    </source>
</evidence>
<dbReference type="PROSITE" id="PS51195">
    <property type="entry name" value="Q_MOTIF"/>
    <property type="match status" value="1"/>
</dbReference>
<dbReference type="SMART" id="SM00490">
    <property type="entry name" value="HELICc"/>
    <property type="match status" value="1"/>
</dbReference>
<dbReference type="GO" id="GO:0005524">
    <property type="term" value="F:ATP binding"/>
    <property type="evidence" value="ECO:0007669"/>
    <property type="project" value="UniProtKB-KW"/>
</dbReference>
<feature type="domain" description="Helicase ATP-binding" evidence="9">
    <location>
        <begin position="122"/>
        <end position="292"/>
    </location>
</feature>
<evidence type="ECO:0000259" key="9">
    <source>
        <dbReference type="PROSITE" id="PS51192"/>
    </source>
</evidence>
<feature type="compositionally biased region" description="Polar residues" evidence="8">
    <location>
        <begin position="479"/>
        <end position="512"/>
    </location>
</feature>
<organism evidence="12 13">
    <name type="scientific">Dentiscutata erythropus</name>
    <dbReference type="NCBI Taxonomy" id="1348616"/>
    <lineage>
        <taxon>Eukaryota</taxon>
        <taxon>Fungi</taxon>
        <taxon>Fungi incertae sedis</taxon>
        <taxon>Mucoromycota</taxon>
        <taxon>Glomeromycotina</taxon>
        <taxon>Glomeromycetes</taxon>
        <taxon>Diversisporales</taxon>
        <taxon>Gigasporaceae</taxon>
        <taxon>Dentiscutata</taxon>
    </lineage>
</organism>
<evidence type="ECO:0000313" key="12">
    <source>
        <dbReference type="EMBL" id="CAG8592402.1"/>
    </source>
</evidence>
<dbReference type="FunFam" id="3.40.50.300:FF:000008">
    <property type="entry name" value="ATP-dependent RNA helicase RhlB"/>
    <property type="match status" value="1"/>
</dbReference>
<feature type="compositionally biased region" description="Polar residues" evidence="8">
    <location>
        <begin position="543"/>
        <end position="571"/>
    </location>
</feature>
<feature type="compositionally biased region" description="Low complexity" evidence="8">
    <location>
        <begin position="682"/>
        <end position="711"/>
    </location>
</feature>
<dbReference type="SUPFAM" id="SSF52540">
    <property type="entry name" value="P-loop containing nucleoside triphosphate hydrolases"/>
    <property type="match status" value="1"/>
</dbReference>
<feature type="domain" description="Helicase C-terminal" evidence="10">
    <location>
        <begin position="304"/>
        <end position="464"/>
    </location>
</feature>
<dbReference type="InterPro" id="IPR014014">
    <property type="entry name" value="RNA_helicase_DEAD_Q_motif"/>
</dbReference>
<dbReference type="InterPro" id="IPR027417">
    <property type="entry name" value="P-loop_NTPase"/>
</dbReference>
<dbReference type="PROSITE" id="PS00039">
    <property type="entry name" value="DEAD_ATP_HELICASE"/>
    <property type="match status" value="1"/>
</dbReference>
<name>A0A9N9GCG5_9GLOM</name>
<dbReference type="InterPro" id="IPR011545">
    <property type="entry name" value="DEAD/DEAH_box_helicase_dom"/>
</dbReference>
<keyword evidence="5 7" id="KW-0067">ATP-binding</keyword>
<dbReference type="SMART" id="SM00487">
    <property type="entry name" value="DEXDc"/>
    <property type="match status" value="1"/>
</dbReference>
<dbReference type="Proteomes" id="UP000789405">
    <property type="component" value="Unassembled WGS sequence"/>
</dbReference>
<dbReference type="InterPro" id="IPR000629">
    <property type="entry name" value="RNA-helicase_DEAD-box_CS"/>
</dbReference>
<dbReference type="EC" id="3.6.4.13" evidence="1"/>
<evidence type="ECO:0000256" key="2">
    <source>
        <dbReference type="ARBA" id="ARBA00022741"/>
    </source>
</evidence>
<dbReference type="Pfam" id="PF00270">
    <property type="entry name" value="DEAD"/>
    <property type="match status" value="1"/>
</dbReference>
<keyword evidence="13" id="KW-1185">Reference proteome</keyword>
<dbReference type="AlphaFoldDB" id="A0A9N9GCG5"/>
<evidence type="ECO:0000259" key="11">
    <source>
        <dbReference type="PROSITE" id="PS51195"/>
    </source>
</evidence>
<dbReference type="GO" id="GO:0016787">
    <property type="term" value="F:hydrolase activity"/>
    <property type="evidence" value="ECO:0007669"/>
    <property type="project" value="UniProtKB-KW"/>
</dbReference>
<dbReference type="PANTHER" id="PTHR47958">
    <property type="entry name" value="ATP-DEPENDENT RNA HELICASE DBP3"/>
    <property type="match status" value="1"/>
</dbReference>
<feature type="compositionally biased region" description="Polar residues" evidence="8">
    <location>
        <begin position="1"/>
        <end position="12"/>
    </location>
</feature>
<dbReference type="GO" id="GO:0003676">
    <property type="term" value="F:nucleic acid binding"/>
    <property type="evidence" value="ECO:0007669"/>
    <property type="project" value="InterPro"/>
</dbReference>
<evidence type="ECO:0000256" key="6">
    <source>
        <dbReference type="PROSITE-ProRule" id="PRU00552"/>
    </source>
</evidence>
<protein>
    <recommendedName>
        <fullName evidence="1">RNA helicase</fullName>
        <ecNumber evidence="1">3.6.4.13</ecNumber>
    </recommendedName>
</protein>
<feature type="compositionally biased region" description="Low complexity" evidence="8">
    <location>
        <begin position="572"/>
        <end position="583"/>
    </location>
</feature>
<comment type="caution">
    <text evidence="12">The sequence shown here is derived from an EMBL/GenBank/DDBJ whole genome shotgun (WGS) entry which is preliminary data.</text>
</comment>
<dbReference type="Pfam" id="PF00271">
    <property type="entry name" value="Helicase_C"/>
    <property type="match status" value="1"/>
</dbReference>
<dbReference type="InterPro" id="IPR001650">
    <property type="entry name" value="Helicase_C-like"/>
</dbReference>
<keyword evidence="3 7" id="KW-0378">Hydrolase</keyword>
<feature type="region of interest" description="Disordered" evidence="8">
    <location>
        <begin position="1"/>
        <end position="33"/>
    </location>
</feature>
<accession>A0A9N9GCG5</accession>
<feature type="compositionally biased region" description="Polar residues" evidence="8">
    <location>
        <begin position="584"/>
        <end position="600"/>
    </location>
</feature>
<gene>
    <name evidence="12" type="ORF">DERYTH_LOCUS7229</name>
</gene>